<keyword evidence="1" id="KW-0812">Transmembrane</keyword>
<dbReference type="AlphaFoldDB" id="A0A9Q9MSU6"/>
<dbReference type="GeneID" id="75151187"/>
<proteinExistence type="predicted"/>
<gene>
    <name evidence="3" type="ORF">M0D43_07495</name>
</gene>
<dbReference type="RefSeq" id="WP_252164146.1">
    <property type="nucleotide sequence ID" value="NZ_CP094827.1"/>
</dbReference>
<evidence type="ECO:0000256" key="2">
    <source>
        <dbReference type="SAM" id="SignalP"/>
    </source>
</evidence>
<dbReference type="EMBL" id="CP096142">
    <property type="protein sequence ID" value="UXA66823.1"/>
    <property type="molecule type" value="Genomic_DNA"/>
</dbReference>
<dbReference type="Proteomes" id="UP001058381">
    <property type="component" value="Chromosome"/>
</dbReference>
<evidence type="ECO:0000313" key="3">
    <source>
        <dbReference type="EMBL" id="UXA66823.1"/>
    </source>
</evidence>
<reference evidence="3" key="1">
    <citation type="submission" date="2022-04" db="EMBL/GenBank/DDBJ databases">
        <title>Xanthomonas prunicola pv. tritici, a pathogen causing a previously unreported foliar disease of wheat.</title>
        <authorList>
            <person name="Clavijo F."/>
            <person name="Curland R.D."/>
            <person name="Dill-Macky R."/>
            <person name="Pereyra S."/>
            <person name="Roman-Reyna V."/>
            <person name="Siri M.I."/>
        </authorList>
    </citation>
    <scope>NUCLEOTIDE SEQUENCE</scope>
    <source>
        <strain evidence="3">CIX249</strain>
    </source>
</reference>
<keyword evidence="2" id="KW-0732">Signal</keyword>
<sequence length="125" mass="13850">MRRLSLAGLAMCVPYAALIAFCQRFAHDPQVDYKTQLVWKQLPVMLQMMVADGLGLTRLPVQLSWATAYTLMVAPMFLALYLLGSVLENTFRDHGPAWKSHPTRMSADSEFHSPAAVLAAIGDLD</sequence>
<name>A0A9Q9MSU6_9XANT</name>
<organism evidence="3 4">
    <name type="scientific">Xanthomonas prunicola</name>
    <dbReference type="NCBI Taxonomy" id="2053930"/>
    <lineage>
        <taxon>Bacteria</taxon>
        <taxon>Pseudomonadati</taxon>
        <taxon>Pseudomonadota</taxon>
        <taxon>Gammaproteobacteria</taxon>
        <taxon>Lysobacterales</taxon>
        <taxon>Lysobacteraceae</taxon>
        <taxon>Xanthomonas</taxon>
    </lineage>
</organism>
<feature type="signal peptide" evidence="2">
    <location>
        <begin position="1"/>
        <end position="26"/>
    </location>
</feature>
<keyword evidence="1" id="KW-0472">Membrane</keyword>
<evidence type="ECO:0000256" key="1">
    <source>
        <dbReference type="SAM" id="Phobius"/>
    </source>
</evidence>
<feature type="transmembrane region" description="Helical" evidence="1">
    <location>
        <begin position="63"/>
        <end position="83"/>
    </location>
</feature>
<accession>A0A9Q9MSU6</accession>
<protein>
    <submittedName>
        <fullName evidence="3">Uncharacterized protein</fullName>
    </submittedName>
</protein>
<feature type="chain" id="PRO_5040251699" evidence="2">
    <location>
        <begin position="27"/>
        <end position="125"/>
    </location>
</feature>
<keyword evidence="1" id="KW-1133">Transmembrane helix</keyword>
<evidence type="ECO:0000313" key="4">
    <source>
        <dbReference type="Proteomes" id="UP001058381"/>
    </source>
</evidence>